<dbReference type="AlphaFoldDB" id="A0A6C0E1G6"/>
<accession>A0A6C0E1G6</accession>
<evidence type="ECO:0000256" key="1">
    <source>
        <dbReference type="SAM" id="Phobius"/>
    </source>
</evidence>
<proteinExistence type="predicted"/>
<keyword evidence="1" id="KW-0812">Transmembrane</keyword>
<reference evidence="2" key="1">
    <citation type="journal article" date="2020" name="Nature">
        <title>Giant virus diversity and host interactions through global metagenomics.</title>
        <authorList>
            <person name="Schulz F."/>
            <person name="Roux S."/>
            <person name="Paez-Espino D."/>
            <person name="Jungbluth S."/>
            <person name="Walsh D.A."/>
            <person name="Denef V.J."/>
            <person name="McMahon K.D."/>
            <person name="Konstantinidis K.T."/>
            <person name="Eloe-Fadrosh E.A."/>
            <person name="Kyrpides N.C."/>
            <person name="Woyke T."/>
        </authorList>
    </citation>
    <scope>NUCLEOTIDE SEQUENCE</scope>
    <source>
        <strain evidence="2">GVMAG-M-3300023179-111</strain>
    </source>
</reference>
<name>A0A6C0E1G6_9ZZZZ</name>
<sequence length="128" mass="14518">MTISDDDIINNLNSLQNKVNGIITKTTESMKPELVEVENVNDASVNKSILSLPTSVNMNTVIFITIPLVTLLILYFTQPFFIMEEVKVENTFFTKKEMSVLLLLAYTLGLSIIFYLIVFICIYDLTNI</sequence>
<keyword evidence="1" id="KW-1133">Transmembrane helix</keyword>
<organism evidence="2">
    <name type="scientific">viral metagenome</name>
    <dbReference type="NCBI Taxonomy" id="1070528"/>
    <lineage>
        <taxon>unclassified sequences</taxon>
        <taxon>metagenomes</taxon>
        <taxon>organismal metagenomes</taxon>
    </lineage>
</organism>
<protein>
    <submittedName>
        <fullName evidence="2">Uncharacterized protein</fullName>
    </submittedName>
</protein>
<evidence type="ECO:0000313" key="2">
    <source>
        <dbReference type="EMBL" id="QHT22588.1"/>
    </source>
</evidence>
<keyword evidence="1" id="KW-0472">Membrane</keyword>
<dbReference type="EMBL" id="MN739713">
    <property type="protein sequence ID" value="QHT22588.1"/>
    <property type="molecule type" value="Genomic_DNA"/>
</dbReference>
<feature type="transmembrane region" description="Helical" evidence="1">
    <location>
        <begin position="56"/>
        <end position="78"/>
    </location>
</feature>
<feature type="transmembrane region" description="Helical" evidence="1">
    <location>
        <begin position="98"/>
        <end position="123"/>
    </location>
</feature>